<dbReference type="Proteomes" id="UP000287651">
    <property type="component" value="Unassembled WGS sequence"/>
</dbReference>
<keyword evidence="2" id="KW-0560">Oxidoreductase</keyword>
<accession>A0A426YV82</accession>
<evidence type="ECO:0000256" key="4">
    <source>
        <dbReference type="SAM" id="MobiDB-lite"/>
    </source>
</evidence>
<feature type="compositionally biased region" description="Basic and acidic residues" evidence="4">
    <location>
        <begin position="15"/>
        <end position="44"/>
    </location>
</feature>
<dbReference type="Gene3D" id="2.60.120.330">
    <property type="entry name" value="B-lactam Antibiotic, Isopenicillin N Synthase, Chain"/>
    <property type="match status" value="1"/>
</dbReference>
<sequence length="224" mass="25517">MEELNNKMASRVSSKGRDRWKQPNLVPDRDGTREVEARRVEKQAKGGGAERWSIGSPYGIGSNTSSTAVALVDRSFSYFASSFISSLDVTDAYKLPGGRKICVMDSFPVVDMEKLLGGERRAAMEILRDACENWGFFEILNHGISHDLMDEVEKVNKEQYNKCREQKFNEFANKALESVDSEIDHLDWESTFFLRHLPVSNISEIPDLDDQYRLHNLIMVSVIF</sequence>
<dbReference type="Pfam" id="PF14226">
    <property type="entry name" value="DIOX_N"/>
    <property type="match status" value="1"/>
</dbReference>
<dbReference type="GO" id="GO:0016491">
    <property type="term" value="F:oxidoreductase activity"/>
    <property type="evidence" value="ECO:0007669"/>
    <property type="project" value="UniProtKB-KW"/>
</dbReference>
<reference evidence="6 7" key="1">
    <citation type="journal article" date="2014" name="Agronomy (Basel)">
        <title>A Draft Genome Sequence for Ensete ventricosum, the Drought-Tolerant Tree Against Hunger.</title>
        <authorList>
            <person name="Harrison J."/>
            <person name="Moore K.A."/>
            <person name="Paszkiewicz K."/>
            <person name="Jones T."/>
            <person name="Grant M."/>
            <person name="Ambacheew D."/>
            <person name="Muzemil S."/>
            <person name="Studholme D.J."/>
        </authorList>
    </citation>
    <scope>NUCLEOTIDE SEQUENCE [LARGE SCALE GENOMIC DNA]</scope>
</reference>
<evidence type="ECO:0000313" key="6">
    <source>
        <dbReference type="EMBL" id="RRT55581.1"/>
    </source>
</evidence>
<evidence type="ECO:0000256" key="1">
    <source>
        <dbReference type="ARBA" id="ARBA00022723"/>
    </source>
</evidence>
<evidence type="ECO:0000256" key="2">
    <source>
        <dbReference type="ARBA" id="ARBA00023002"/>
    </source>
</evidence>
<dbReference type="SUPFAM" id="SSF51197">
    <property type="entry name" value="Clavaminate synthase-like"/>
    <property type="match status" value="1"/>
</dbReference>
<keyword evidence="3" id="KW-0408">Iron</keyword>
<organism evidence="6 7">
    <name type="scientific">Ensete ventricosum</name>
    <name type="common">Abyssinian banana</name>
    <name type="synonym">Musa ensete</name>
    <dbReference type="NCBI Taxonomy" id="4639"/>
    <lineage>
        <taxon>Eukaryota</taxon>
        <taxon>Viridiplantae</taxon>
        <taxon>Streptophyta</taxon>
        <taxon>Embryophyta</taxon>
        <taxon>Tracheophyta</taxon>
        <taxon>Spermatophyta</taxon>
        <taxon>Magnoliopsida</taxon>
        <taxon>Liliopsida</taxon>
        <taxon>Zingiberales</taxon>
        <taxon>Musaceae</taxon>
        <taxon>Ensete</taxon>
    </lineage>
</organism>
<dbReference type="InterPro" id="IPR027443">
    <property type="entry name" value="IPNS-like_sf"/>
</dbReference>
<feature type="domain" description="Non-haem dioxygenase N-terminal" evidence="5">
    <location>
        <begin position="108"/>
        <end position="195"/>
    </location>
</feature>
<name>A0A426YV82_ENSVE</name>
<feature type="region of interest" description="Disordered" evidence="4">
    <location>
        <begin position="1"/>
        <end position="47"/>
    </location>
</feature>
<dbReference type="EMBL" id="AMZH03010020">
    <property type="protein sequence ID" value="RRT55581.1"/>
    <property type="molecule type" value="Genomic_DNA"/>
</dbReference>
<keyword evidence="1" id="KW-0479">Metal-binding</keyword>
<dbReference type="AlphaFoldDB" id="A0A426YV82"/>
<protein>
    <recommendedName>
        <fullName evidence="5">Non-haem dioxygenase N-terminal domain-containing protein</fullName>
    </recommendedName>
</protein>
<evidence type="ECO:0000256" key="3">
    <source>
        <dbReference type="ARBA" id="ARBA00023004"/>
    </source>
</evidence>
<comment type="caution">
    <text evidence="6">The sequence shown here is derived from an EMBL/GenBank/DDBJ whole genome shotgun (WGS) entry which is preliminary data.</text>
</comment>
<proteinExistence type="predicted"/>
<evidence type="ECO:0000313" key="7">
    <source>
        <dbReference type="Proteomes" id="UP000287651"/>
    </source>
</evidence>
<dbReference type="InterPro" id="IPR026992">
    <property type="entry name" value="DIOX_N"/>
</dbReference>
<dbReference type="PANTHER" id="PTHR47991">
    <property type="entry name" value="OXOGLUTARATE/IRON-DEPENDENT DIOXYGENASE"/>
    <property type="match status" value="1"/>
</dbReference>
<evidence type="ECO:0000259" key="5">
    <source>
        <dbReference type="Pfam" id="PF14226"/>
    </source>
</evidence>
<gene>
    <name evidence="6" type="ORF">B296_00014488</name>
</gene>
<dbReference type="InterPro" id="IPR050295">
    <property type="entry name" value="Plant_2OG-oxidoreductases"/>
</dbReference>
<dbReference type="GO" id="GO:0046872">
    <property type="term" value="F:metal ion binding"/>
    <property type="evidence" value="ECO:0007669"/>
    <property type="project" value="UniProtKB-KW"/>
</dbReference>